<feature type="domain" description="hAT-like transposase RNase-H fold" evidence="3">
    <location>
        <begin position="108"/>
        <end position="211"/>
    </location>
</feature>
<dbReference type="GO" id="GO:0003677">
    <property type="term" value="F:DNA binding"/>
    <property type="evidence" value="ECO:0007669"/>
    <property type="project" value="InterPro"/>
</dbReference>
<name>A0AAN8Z6H2_9MAGN</name>
<dbReference type="InterPro" id="IPR025525">
    <property type="entry name" value="hAT-like_transposase_RNase-H"/>
</dbReference>
<gene>
    <name evidence="4" type="ORF">RJ641_006880</name>
</gene>
<sequence>MSGGPFSWCGFLWLFWRKSSIGENEANKVAYEIESTAEKDTQCTMPPSSSSYPVDQSKRPLPNEIRNRNYNAGSRLLSWGLPTNVDWEYVRNLLHFLKIFYDTTIKLSGSYYVIRNEYMKEIYGIDMTLDKICESEDSGTTFMASKIKRKHDKYLDNIDKINIFLFIVVVLDPRFKLNYVNWVIEHSYNVNKAVLLKSKVQVVLSSLFETYGAHL</sequence>
<evidence type="ECO:0000256" key="1">
    <source>
        <dbReference type="SAM" id="MobiDB-lite"/>
    </source>
</evidence>
<evidence type="ECO:0000313" key="4">
    <source>
        <dbReference type="EMBL" id="KAK6928289.1"/>
    </source>
</evidence>
<proteinExistence type="predicted"/>
<feature type="chain" id="PRO_5042840719" evidence="2">
    <location>
        <begin position="23"/>
        <end position="215"/>
    </location>
</feature>
<reference evidence="4 5" key="1">
    <citation type="submission" date="2023-12" db="EMBL/GenBank/DDBJ databases">
        <title>A high-quality genome assembly for Dillenia turbinata (Dilleniales).</title>
        <authorList>
            <person name="Chanderbali A."/>
        </authorList>
    </citation>
    <scope>NUCLEOTIDE SEQUENCE [LARGE SCALE GENOMIC DNA]</scope>
    <source>
        <strain evidence="4">LSX21</strain>
        <tissue evidence="4">Leaf</tissue>
    </source>
</reference>
<dbReference type="PANTHER" id="PTHR23272:SF184">
    <property type="entry name" value="OS03G0311250 PROTEIN"/>
    <property type="match status" value="1"/>
</dbReference>
<accession>A0AAN8Z6H2</accession>
<dbReference type="Pfam" id="PF14372">
    <property type="entry name" value="hAT-like_RNase-H"/>
    <property type="match status" value="1"/>
</dbReference>
<dbReference type="Proteomes" id="UP001370490">
    <property type="component" value="Unassembled WGS sequence"/>
</dbReference>
<keyword evidence="2" id="KW-0732">Signal</keyword>
<dbReference type="EMBL" id="JBAMMX010000014">
    <property type="protein sequence ID" value="KAK6928289.1"/>
    <property type="molecule type" value="Genomic_DNA"/>
</dbReference>
<dbReference type="AlphaFoldDB" id="A0AAN8Z6H2"/>
<keyword evidence="5" id="KW-1185">Reference proteome</keyword>
<organism evidence="4 5">
    <name type="scientific">Dillenia turbinata</name>
    <dbReference type="NCBI Taxonomy" id="194707"/>
    <lineage>
        <taxon>Eukaryota</taxon>
        <taxon>Viridiplantae</taxon>
        <taxon>Streptophyta</taxon>
        <taxon>Embryophyta</taxon>
        <taxon>Tracheophyta</taxon>
        <taxon>Spermatophyta</taxon>
        <taxon>Magnoliopsida</taxon>
        <taxon>eudicotyledons</taxon>
        <taxon>Gunneridae</taxon>
        <taxon>Pentapetalae</taxon>
        <taxon>Dilleniales</taxon>
        <taxon>Dilleniaceae</taxon>
        <taxon>Dillenia</taxon>
    </lineage>
</organism>
<comment type="caution">
    <text evidence="4">The sequence shown here is derived from an EMBL/GenBank/DDBJ whole genome shotgun (WGS) entry which is preliminary data.</text>
</comment>
<evidence type="ECO:0000259" key="3">
    <source>
        <dbReference type="Pfam" id="PF14372"/>
    </source>
</evidence>
<dbReference type="InterPro" id="IPR012337">
    <property type="entry name" value="RNaseH-like_sf"/>
</dbReference>
<protein>
    <submittedName>
        <fullName evidence="4">HAT-like transposase, RNase-H fold</fullName>
    </submittedName>
</protein>
<dbReference type="PANTHER" id="PTHR23272">
    <property type="entry name" value="BED FINGER-RELATED"/>
    <property type="match status" value="1"/>
</dbReference>
<dbReference type="SUPFAM" id="SSF53098">
    <property type="entry name" value="Ribonuclease H-like"/>
    <property type="match status" value="1"/>
</dbReference>
<evidence type="ECO:0000313" key="5">
    <source>
        <dbReference type="Proteomes" id="UP001370490"/>
    </source>
</evidence>
<feature type="region of interest" description="Disordered" evidence="1">
    <location>
        <begin position="40"/>
        <end position="59"/>
    </location>
</feature>
<feature type="compositionally biased region" description="Polar residues" evidence="1">
    <location>
        <begin position="42"/>
        <end position="54"/>
    </location>
</feature>
<evidence type="ECO:0000256" key="2">
    <source>
        <dbReference type="SAM" id="SignalP"/>
    </source>
</evidence>
<feature type="signal peptide" evidence="2">
    <location>
        <begin position="1"/>
        <end position="22"/>
    </location>
</feature>